<organism evidence="1">
    <name type="scientific">Anguilla anguilla</name>
    <name type="common">European freshwater eel</name>
    <name type="synonym">Muraena anguilla</name>
    <dbReference type="NCBI Taxonomy" id="7936"/>
    <lineage>
        <taxon>Eukaryota</taxon>
        <taxon>Metazoa</taxon>
        <taxon>Chordata</taxon>
        <taxon>Craniata</taxon>
        <taxon>Vertebrata</taxon>
        <taxon>Euteleostomi</taxon>
        <taxon>Actinopterygii</taxon>
        <taxon>Neopterygii</taxon>
        <taxon>Teleostei</taxon>
        <taxon>Anguilliformes</taxon>
        <taxon>Anguillidae</taxon>
        <taxon>Anguilla</taxon>
    </lineage>
</organism>
<sequence>MVTTYLLIEIAMYLWVV</sequence>
<dbReference type="AlphaFoldDB" id="A0A0E9TUZ1"/>
<reference evidence="1" key="1">
    <citation type="submission" date="2014-11" db="EMBL/GenBank/DDBJ databases">
        <authorList>
            <person name="Amaro Gonzalez C."/>
        </authorList>
    </citation>
    <scope>NUCLEOTIDE SEQUENCE</scope>
</reference>
<proteinExistence type="predicted"/>
<evidence type="ECO:0000313" key="1">
    <source>
        <dbReference type="EMBL" id="JAH57381.1"/>
    </source>
</evidence>
<accession>A0A0E9TUZ1</accession>
<protein>
    <submittedName>
        <fullName evidence="1">Uncharacterized protein</fullName>
    </submittedName>
</protein>
<dbReference type="EMBL" id="GBXM01051196">
    <property type="protein sequence ID" value="JAH57381.1"/>
    <property type="molecule type" value="Transcribed_RNA"/>
</dbReference>
<reference evidence="1" key="2">
    <citation type="journal article" date="2015" name="Fish Shellfish Immunol.">
        <title>Early steps in the European eel (Anguilla anguilla)-Vibrio vulnificus interaction in the gills: Role of the RtxA13 toxin.</title>
        <authorList>
            <person name="Callol A."/>
            <person name="Pajuelo D."/>
            <person name="Ebbesson L."/>
            <person name="Teles M."/>
            <person name="MacKenzie S."/>
            <person name="Amaro C."/>
        </authorList>
    </citation>
    <scope>NUCLEOTIDE SEQUENCE</scope>
</reference>
<name>A0A0E9TUZ1_ANGAN</name>